<organism evidence="2 3">
    <name type="scientific">Venturia inaequalis</name>
    <name type="common">Apple scab fungus</name>
    <dbReference type="NCBI Taxonomy" id="5025"/>
    <lineage>
        <taxon>Eukaryota</taxon>
        <taxon>Fungi</taxon>
        <taxon>Dikarya</taxon>
        <taxon>Ascomycota</taxon>
        <taxon>Pezizomycotina</taxon>
        <taxon>Dothideomycetes</taxon>
        <taxon>Pleosporomycetidae</taxon>
        <taxon>Venturiales</taxon>
        <taxon>Venturiaceae</taxon>
        <taxon>Venturia</taxon>
    </lineage>
</organism>
<accession>A0A8H3USP9</accession>
<proteinExistence type="predicted"/>
<feature type="domain" description="DUF7587" evidence="1">
    <location>
        <begin position="17"/>
        <end position="168"/>
    </location>
</feature>
<comment type="caution">
    <text evidence="2">The sequence shown here is derived from an EMBL/GenBank/DDBJ whole genome shotgun (WGS) entry which is preliminary data.</text>
</comment>
<name>A0A8H3USP9_VENIN</name>
<evidence type="ECO:0000313" key="3">
    <source>
        <dbReference type="Proteomes" id="UP000447873"/>
    </source>
</evidence>
<sequence length="171" mass="19861">MYLSSRPNHERPPADGFWRVQDDQSFTHYDEHDGFVANGRYHSYWMSDWFNAKTVNNHLDWAARPKEKTPFISVFDNFDEAAQRATVHRNHRGRGNNVFLAKIDTANLEERIWNIRFSNEVVRLPVWEFDEVVFISTNAIKTHIGGVAPGIGQRSEWFALHHIPASLITIA</sequence>
<dbReference type="Pfam" id="PF24494">
    <property type="entry name" value="DUF7587"/>
    <property type="match status" value="1"/>
</dbReference>
<dbReference type="Proteomes" id="UP000447873">
    <property type="component" value="Unassembled WGS sequence"/>
</dbReference>
<protein>
    <recommendedName>
        <fullName evidence="1">DUF7587 domain-containing protein</fullName>
    </recommendedName>
</protein>
<gene>
    <name evidence="2" type="ORF">EG328_003598</name>
</gene>
<dbReference type="InterPro" id="IPR056009">
    <property type="entry name" value="DUF7587"/>
</dbReference>
<dbReference type="EMBL" id="WNWS01000209">
    <property type="protein sequence ID" value="KAE9974812.1"/>
    <property type="molecule type" value="Genomic_DNA"/>
</dbReference>
<evidence type="ECO:0000313" key="2">
    <source>
        <dbReference type="EMBL" id="KAE9974812.1"/>
    </source>
</evidence>
<reference evidence="2 3" key="1">
    <citation type="submission" date="2018-12" db="EMBL/GenBank/DDBJ databases">
        <title>Venturia inaequalis Genome Resource.</title>
        <authorList>
            <person name="Lichtner F.J."/>
        </authorList>
    </citation>
    <scope>NUCLEOTIDE SEQUENCE [LARGE SCALE GENOMIC DNA]</scope>
    <source>
        <strain evidence="2 3">120213</strain>
    </source>
</reference>
<dbReference type="AlphaFoldDB" id="A0A8H3USP9"/>
<evidence type="ECO:0000259" key="1">
    <source>
        <dbReference type="Pfam" id="PF24494"/>
    </source>
</evidence>